<evidence type="ECO:0000256" key="8">
    <source>
        <dbReference type="ARBA" id="ARBA00023136"/>
    </source>
</evidence>
<dbReference type="EMBL" id="VSSQ01020813">
    <property type="protein sequence ID" value="MPM65970.1"/>
    <property type="molecule type" value="Genomic_DNA"/>
</dbReference>
<dbReference type="InterPro" id="IPR027417">
    <property type="entry name" value="P-loop_NTPase"/>
</dbReference>
<dbReference type="SMART" id="SM00382">
    <property type="entry name" value="AAA"/>
    <property type="match status" value="1"/>
</dbReference>
<dbReference type="GO" id="GO:0005524">
    <property type="term" value="F:ATP binding"/>
    <property type="evidence" value="ECO:0007669"/>
    <property type="project" value="UniProtKB-KW"/>
</dbReference>
<dbReference type="PROSITE" id="PS50893">
    <property type="entry name" value="ABC_TRANSPORTER_2"/>
    <property type="match status" value="1"/>
</dbReference>
<evidence type="ECO:0000259" key="9">
    <source>
        <dbReference type="PROSITE" id="PS50893"/>
    </source>
</evidence>
<keyword evidence="6" id="KW-0408">Iron</keyword>
<evidence type="ECO:0000256" key="6">
    <source>
        <dbReference type="ARBA" id="ARBA00023004"/>
    </source>
</evidence>
<dbReference type="PANTHER" id="PTHR42771:SF3">
    <property type="entry name" value="PETROBACTIN IMPORT ATP-BINDING PROTEIN YCLP"/>
    <property type="match status" value="1"/>
</dbReference>
<accession>A0A645BKH2</accession>
<protein>
    <submittedName>
        <fullName evidence="10">Fe(3+) dicitrate transport ATP-binding protein FecE</fullName>
    </submittedName>
</protein>
<comment type="caution">
    <text evidence="10">The sequence shown here is derived from an EMBL/GenBank/DDBJ whole genome shotgun (WGS) entry which is preliminary data.</text>
</comment>
<dbReference type="Pfam" id="PF00005">
    <property type="entry name" value="ABC_tran"/>
    <property type="match status" value="1"/>
</dbReference>
<keyword evidence="5 10" id="KW-0067">ATP-binding</keyword>
<dbReference type="AlphaFoldDB" id="A0A645BKH2"/>
<dbReference type="InterPro" id="IPR051535">
    <property type="entry name" value="Siderophore_ABC-ATPase"/>
</dbReference>
<evidence type="ECO:0000256" key="5">
    <source>
        <dbReference type="ARBA" id="ARBA00022840"/>
    </source>
</evidence>
<dbReference type="CDD" id="cd03214">
    <property type="entry name" value="ABC_Iron-Siderophores_B12_Hemin"/>
    <property type="match status" value="1"/>
</dbReference>
<dbReference type="Gene3D" id="3.40.50.300">
    <property type="entry name" value="P-loop containing nucleotide triphosphate hydrolases"/>
    <property type="match status" value="1"/>
</dbReference>
<dbReference type="FunFam" id="3.40.50.300:FF:000134">
    <property type="entry name" value="Iron-enterobactin ABC transporter ATP-binding protein"/>
    <property type="match status" value="1"/>
</dbReference>
<dbReference type="InterPro" id="IPR003439">
    <property type="entry name" value="ABC_transporter-like_ATP-bd"/>
</dbReference>
<dbReference type="GO" id="GO:0005886">
    <property type="term" value="C:plasma membrane"/>
    <property type="evidence" value="ECO:0007669"/>
    <property type="project" value="UniProtKB-SubCell"/>
</dbReference>
<keyword evidence="2" id="KW-0813">Transport</keyword>
<keyword evidence="4" id="KW-0547">Nucleotide-binding</keyword>
<evidence type="ECO:0000256" key="7">
    <source>
        <dbReference type="ARBA" id="ARBA00023065"/>
    </source>
</evidence>
<dbReference type="PANTHER" id="PTHR42771">
    <property type="entry name" value="IRON(3+)-HYDROXAMATE IMPORT ATP-BINDING PROTEIN FHUC"/>
    <property type="match status" value="1"/>
</dbReference>
<reference evidence="10" key="1">
    <citation type="submission" date="2019-08" db="EMBL/GenBank/DDBJ databases">
        <authorList>
            <person name="Kucharzyk K."/>
            <person name="Murdoch R.W."/>
            <person name="Higgins S."/>
            <person name="Loffler F."/>
        </authorList>
    </citation>
    <scope>NUCLEOTIDE SEQUENCE</scope>
</reference>
<feature type="domain" description="ABC transporter" evidence="9">
    <location>
        <begin position="2"/>
        <end position="236"/>
    </location>
</feature>
<dbReference type="GO" id="GO:0016887">
    <property type="term" value="F:ATP hydrolysis activity"/>
    <property type="evidence" value="ECO:0007669"/>
    <property type="project" value="InterPro"/>
</dbReference>
<dbReference type="SUPFAM" id="SSF52540">
    <property type="entry name" value="P-loop containing nucleoside triphosphate hydrolases"/>
    <property type="match status" value="1"/>
</dbReference>
<evidence type="ECO:0000256" key="1">
    <source>
        <dbReference type="ARBA" id="ARBA00004202"/>
    </source>
</evidence>
<organism evidence="10">
    <name type="scientific">bioreactor metagenome</name>
    <dbReference type="NCBI Taxonomy" id="1076179"/>
    <lineage>
        <taxon>unclassified sequences</taxon>
        <taxon>metagenomes</taxon>
        <taxon>ecological metagenomes</taxon>
    </lineage>
</organism>
<proteinExistence type="predicted"/>
<evidence type="ECO:0000256" key="4">
    <source>
        <dbReference type="ARBA" id="ARBA00022741"/>
    </source>
</evidence>
<dbReference type="InterPro" id="IPR003593">
    <property type="entry name" value="AAA+_ATPase"/>
</dbReference>
<keyword evidence="7" id="KW-0406">Ion transport</keyword>
<evidence type="ECO:0000256" key="3">
    <source>
        <dbReference type="ARBA" id="ARBA00022475"/>
    </source>
</evidence>
<gene>
    <name evidence="10" type="primary">fecE_13</name>
    <name evidence="10" type="ORF">SDC9_112874</name>
</gene>
<evidence type="ECO:0000256" key="2">
    <source>
        <dbReference type="ARBA" id="ARBA00022448"/>
    </source>
</evidence>
<sequence>MIKFENINGGYGRKQVLFDINAEIETGEIVSIVGANGCGKTTLLETASGLKMPFSGSVTVNGEDIHKMNPGKRAQAVSVLSQQKSAGVLTVRALTFHGRFPYLGYPRKYTEEDSKIVDEAMKMAGVFDIADESISELSGGQQQKAYIAMMIAQNTEIVFMDEPVTFLDINYQLELMNLIKKMQSDGKTIVMVIHDLNLAMTYSDRIMAMKNGRLLYMGTPKEMYEKNVFSDLFSIETHYSESDNQYFFKRKI</sequence>
<dbReference type="GO" id="GO:0006811">
    <property type="term" value="P:monoatomic ion transport"/>
    <property type="evidence" value="ECO:0007669"/>
    <property type="project" value="UniProtKB-KW"/>
</dbReference>
<keyword evidence="3" id="KW-1003">Cell membrane</keyword>
<evidence type="ECO:0000313" key="10">
    <source>
        <dbReference type="EMBL" id="MPM65970.1"/>
    </source>
</evidence>
<name>A0A645BKH2_9ZZZZ</name>
<comment type="subcellular location">
    <subcellularLocation>
        <location evidence="1">Cell membrane</location>
        <topology evidence="1">Peripheral membrane protein</topology>
    </subcellularLocation>
</comment>
<keyword evidence="8" id="KW-0472">Membrane</keyword>